<evidence type="ECO:0000313" key="2">
    <source>
        <dbReference type="EMBL" id="EPC38470.1"/>
    </source>
</evidence>
<feature type="domain" description="HTH cro/C1-type" evidence="1">
    <location>
        <begin position="20"/>
        <end position="68"/>
    </location>
</feature>
<dbReference type="GO" id="GO:0003677">
    <property type="term" value="F:DNA binding"/>
    <property type="evidence" value="ECO:0007669"/>
    <property type="project" value="InterPro"/>
</dbReference>
<accession>S2NF01</accession>
<dbReference type="Gene3D" id="1.10.260.40">
    <property type="entry name" value="lambda repressor-like DNA-binding domains"/>
    <property type="match status" value="1"/>
</dbReference>
<evidence type="ECO:0000259" key="1">
    <source>
        <dbReference type="PROSITE" id="PS50943"/>
    </source>
</evidence>
<dbReference type="InterPro" id="IPR010982">
    <property type="entry name" value="Lambda_DNA-bd_dom_sf"/>
</dbReference>
<dbReference type="SUPFAM" id="SSF47413">
    <property type="entry name" value="lambda repressor-like DNA-binding domains"/>
    <property type="match status" value="1"/>
</dbReference>
<dbReference type="EMBL" id="ANMM01000005">
    <property type="protein sequence ID" value="EPC38470.1"/>
    <property type="molecule type" value="Genomic_DNA"/>
</dbReference>
<comment type="caution">
    <text evidence="2">The sequence shown here is derived from an EMBL/GenBank/DDBJ whole genome shotgun (WGS) entry which is preliminary data.</text>
</comment>
<dbReference type="Proteomes" id="UP000014270">
    <property type="component" value="Unassembled WGS sequence"/>
</dbReference>
<dbReference type="PROSITE" id="PS50943">
    <property type="entry name" value="HTH_CROC1"/>
    <property type="match status" value="1"/>
</dbReference>
<proteinExistence type="predicted"/>
<protein>
    <submittedName>
        <fullName evidence="2">Transcriptional regulator</fullName>
    </submittedName>
</protein>
<evidence type="ECO:0000313" key="3">
    <source>
        <dbReference type="Proteomes" id="UP000014270"/>
    </source>
</evidence>
<reference evidence="2 3" key="1">
    <citation type="journal article" date="2013" name="PLoS ONE">
        <title>Lactobacillus paracasei comparative genomics: towards species pan-genome definition and exploitation of diversity.</title>
        <authorList>
            <person name="Smokvina T."/>
            <person name="Wels M."/>
            <person name="Polka J."/>
            <person name="Chervaux C."/>
            <person name="Brisse S."/>
            <person name="Boekhorst J."/>
            <person name="van Hylckama Vlieg J.E."/>
            <person name="Siezen R.J."/>
        </authorList>
    </citation>
    <scope>NUCLEOTIDE SEQUENCE [LARGE SCALE GENOMIC DNA]</scope>
    <source>
        <strain evidence="2 3">Lpp225</strain>
    </source>
</reference>
<dbReference type="CDD" id="cd00093">
    <property type="entry name" value="HTH_XRE"/>
    <property type="match status" value="1"/>
</dbReference>
<dbReference type="Pfam" id="PF01381">
    <property type="entry name" value="HTH_3"/>
    <property type="match status" value="1"/>
</dbReference>
<sequence length="75" mass="8251">MNNLDSKQALAKNIRDNIYELGKTQAKYAKEIGIPITTLQYAISGNGSVSLNTLDKIAYGAGIDPWELIWPPESK</sequence>
<dbReference type="AlphaFoldDB" id="S2NF01"/>
<dbReference type="InterPro" id="IPR001387">
    <property type="entry name" value="Cro/C1-type_HTH"/>
</dbReference>
<organism evidence="2 3">
    <name type="scientific">Lacticaseibacillus paracasei subsp. paracasei Lpp225</name>
    <dbReference type="NCBI Taxonomy" id="1256225"/>
    <lineage>
        <taxon>Bacteria</taxon>
        <taxon>Bacillati</taxon>
        <taxon>Bacillota</taxon>
        <taxon>Bacilli</taxon>
        <taxon>Lactobacillales</taxon>
        <taxon>Lactobacillaceae</taxon>
        <taxon>Lacticaseibacillus</taxon>
    </lineage>
</organism>
<gene>
    <name evidence="2" type="ORF">Lpp225_0826</name>
</gene>
<name>S2NF01_LACPA</name>
<dbReference type="PATRIC" id="fig|1256225.3.peg.846"/>